<dbReference type="Proteomes" id="UP000829398">
    <property type="component" value="Chromosome 4"/>
</dbReference>
<organism evidence="1 2">
    <name type="scientific">Citrus sinensis</name>
    <name type="common">Sweet orange</name>
    <name type="synonym">Citrus aurantium var. sinensis</name>
    <dbReference type="NCBI Taxonomy" id="2711"/>
    <lineage>
        <taxon>Eukaryota</taxon>
        <taxon>Viridiplantae</taxon>
        <taxon>Streptophyta</taxon>
        <taxon>Embryophyta</taxon>
        <taxon>Tracheophyta</taxon>
        <taxon>Spermatophyta</taxon>
        <taxon>Magnoliopsida</taxon>
        <taxon>eudicotyledons</taxon>
        <taxon>Gunneridae</taxon>
        <taxon>Pentapetalae</taxon>
        <taxon>rosids</taxon>
        <taxon>malvids</taxon>
        <taxon>Sapindales</taxon>
        <taxon>Rutaceae</taxon>
        <taxon>Aurantioideae</taxon>
        <taxon>Citrus</taxon>
    </lineage>
</organism>
<dbReference type="EMBL" id="CM039173">
    <property type="protein sequence ID" value="KAH9768541.1"/>
    <property type="molecule type" value="Genomic_DNA"/>
</dbReference>
<gene>
    <name evidence="1" type="ORF">KPL71_011639</name>
</gene>
<sequence>MVGSSSRGAADLQSECARLTLDEEEEGGLEVAGEEAVDNGRIKVDSQFCLVRRFLTDKVINFVAMKNTMAALWRPGKGVCIKDLSPTLFLFQFFHEVDVRRILDSGPWTFDQHILLVHRLGADEQPQNLPLFHTTFWIQVHNMPLGFQSERILQNIGNYIGLFLESDENNLKGVWRNYIRLRVSLDVRKPLKRRIRLKRIGGDWFWVDFKYKRLNVFCFICGLLGHTERNCPTLYDSIESNAARPYGIWMKAPPRCGMMNSGEWWLRSEPPRMEEGIPGNCPKSGVVTIVGENRATKSAKDGSKFRGKEKMDRYGPIGLELPNSDIACSQMGINGKDMGVSASGMASI</sequence>
<reference evidence="2" key="1">
    <citation type="journal article" date="2023" name="Hortic. Res.">
        <title>A chromosome-level phased genome enabling allele-level studies in sweet orange: a case study on citrus Huanglongbing tolerance.</title>
        <authorList>
            <person name="Wu B."/>
            <person name="Yu Q."/>
            <person name="Deng Z."/>
            <person name="Duan Y."/>
            <person name="Luo F."/>
            <person name="Gmitter F. Jr."/>
        </authorList>
    </citation>
    <scope>NUCLEOTIDE SEQUENCE [LARGE SCALE GENOMIC DNA]</scope>
    <source>
        <strain evidence="2">cv. Valencia</strain>
    </source>
</reference>
<accession>A0ACB8L516</accession>
<keyword evidence="2" id="KW-1185">Reference proteome</keyword>
<comment type="caution">
    <text evidence="1">The sequence shown here is derived from an EMBL/GenBank/DDBJ whole genome shotgun (WGS) entry which is preliminary data.</text>
</comment>
<proteinExistence type="predicted"/>
<evidence type="ECO:0000313" key="1">
    <source>
        <dbReference type="EMBL" id="KAH9768541.1"/>
    </source>
</evidence>
<name>A0ACB8L516_CITSI</name>
<protein>
    <submittedName>
        <fullName evidence="1">CCHC-type domain-containing protein</fullName>
    </submittedName>
</protein>
<evidence type="ECO:0000313" key="2">
    <source>
        <dbReference type="Proteomes" id="UP000829398"/>
    </source>
</evidence>